<protein>
    <submittedName>
        <fullName evidence="8">Predicted protein</fullName>
    </submittedName>
</protein>
<dbReference type="GO" id="GO:0016020">
    <property type="term" value="C:membrane"/>
    <property type="evidence" value="ECO:0007669"/>
    <property type="project" value="UniProtKB-SubCell"/>
</dbReference>
<dbReference type="PANTHER" id="PTHR16189">
    <property type="entry name" value="TRANSMEMBRANE PROTEIN 104-RELATED"/>
    <property type="match status" value="1"/>
</dbReference>
<dbReference type="Pfam" id="PF01490">
    <property type="entry name" value="Aa_trans"/>
    <property type="match status" value="1"/>
</dbReference>
<evidence type="ECO:0000256" key="1">
    <source>
        <dbReference type="ARBA" id="ARBA00004370"/>
    </source>
</evidence>
<organism evidence="9">
    <name type="scientific">Naegleria gruberi</name>
    <name type="common">Amoeba</name>
    <dbReference type="NCBI Taxonomy" id="5762"/>
    <lineage>
        <taxon>Eukaryota</taxon>
        <taxon>Discoba</taxon>
        <taxon>Heterolobosea</taxon>
        <taxon>Tetramitia</taxon>
        <taxon>Eutetramitia</taxon>
        <taxon>Vahlkampfiidae</taxon>
        <taxon>Naegleria</taxon>
    </lineage>
</organism>
<feature type="transmembrane region" description="Helical" evidence="6">
    <location>
        <begin position="309"/>
        <end position="328"/>
    </location>
</feature>
<evidence type="ECO:0000256" key="6">
    <source>
        <dbReference type="SAM" id="Phobius"/>
    </source>
</evidence>
<evidence type="ECO:0000259" key="7">
    <source>
        <dbReference type="Pfam" id="PF01490"/>
    </source>
</evidence>
<dbReference type="eggNOG" id="KOG3832">
    <property type="taxonomic scope" value="Eukaryota"/>
</dbReference>
<dbReference type="Proteomes" id="UP000006671">
    <property type="component" value="Unassembled WGS sequence"/>
</dbReference>
<feature type="transmembrane region" description="Helical" evidence="6">
    <location>
        <begin position="276"/>
        <end position="297"/>
    </location>
</feature>
<gene>
    <name evidence="8" type="ORF">NAEGRDRAFT_73459</name>
</gene>
<dbReference type="OrthoDB" id="294541at2759"/>
<evidence type="ECO:0000313" key="8">
    <source>
        <dbReference type="EMBL" id="EFC38659.1"/>
    </source>
</evidence>
<feature type="transmembrane region" description="Helical" evidence="6">
    <location>
        <begin position="221"/>
        <end position="243"/>
    </location>
</feature>
<feature type="transmembrane region" description="Helical" evidence="6">
    <location>
        <begin position="447"/>
        <end position="472"/>
    </location>
</feature>
<dbReference type="AlphaFoldDB" id="D2VWP8"/>
<dbReference type="InterPro" id="IPR013057">
    <property type="entry name" value="AA_transpt_TM"/>
</dbReference>
<name>D2VWP8_NAEGR</name>
<dbReference type="EMBL" id="GG738905">
    <property type="protein sequence ID" value="EFC38659.1"/>
    <property type="molecule type" value="Genomic_DNA"/>
</dbReference>
<dbReference type="GeneID" id="8858368"/>
<dbReference type="RefSeq" id="XP_002671403.1">
    <property type="nucleotide sequence ID" value="XM_002671357.1"/>
</dbReference>
<feature type="transmembrane region" description="Helical" evidence="6">
    <location>
        <begin position="348"/>
        <end position="372"/>
    </location>
</feature>
<feature type="transmembrane region" description="Helical" evidence="6">
    <location>
        <begin position="96"/>
        <end position="117"/>
    </location>
</feature>
<evidence type="ECO:0000256" key="4">
    <source>
        <dbReference type="ARBA" id="ARBA00023136"/>
    </source>
</evidence>
<accession>D2VWP8</accession>
<feature type="transmembrane region" description="Helical" evidence="6">
    <location>
        <begin position="68"/>
        <end position="90"/>
    </location>
</feature>
<evidence type="ECO:0000313" key="9">
    <source>
        <dbReference type="Proteomes" id="UP000006671"/>
    </source>
</evidence>
<proteinExistence type="predicted"/>
<keyword evidence="2 6" id="KW-0812">Transmembrane</keyword>
<evidence type="ECO:0000256" key="5">
    <source>
        <dbReference type="SAM" id="MobiDB-lite"/>
    </source>
</evidence>
<dbReference type="InParanoid" id="D2VWP8"/>
<dbReference type="KEGG" id="ngr:NAEGRDRAFT_73459"/>
<evidence type="ECO:0000256" key="2">
    <source>
        <dbReference type="ARBA" id="ARBA00022692"/>
    </source>
</evidence>
<reference evidence="8 9" key="1">
    <citation type="journal article" date="2010" name="Cell">
        <title>The genome of Naegleria gruberi illuminates early eukaryotic versatility.</title>
        <authorList>
            <person name="Fritz-Laylin L.K."/>
            <person name="Prochnik S.E."/>
            <person name="Ginger M.L."/>
            <person name="Dacks J.B."/>
            <person name="Carpenter M.L."/>
            <person name="Field M.C."/>
            <person name="Kuo A."/>
            <person name="Paredez A."/>
            <person name="Chapman J."/>
            <person name="Pham J."/>
            <person name="Shu S."/>
            <person name="Neupane R."/>
            <person name="Cipriano M."/>
            <person name="Mancuso J."/>
            <person name="Tu H."/>
            <person name="Salamov A."/>
            <person name="Lindquist E."/>
            <person name="Shapiro H."/>
            <person name="Lucas S."/>
            <person name="Grigoriev I.V."/>
            <person name="Cande W.Z."/>
            <person name="Fulton C."/>
            <person name="Rokhsar D.S."/>
            <person name="Dawson S.C."/>
        </authorList>
    </citation>
    <scope>NUCLEOTIDE SEQUENCE [LARGE SCALE GENOMIC DNA]</scope>
    <source>
        <strain evidence="8 9">NEG-M</strain>
    </source>
</reference>
<feature type="transmembrane region" description="Helical" evidence="6">
    <location>
        <begin position="493"/>
        <end position="510"/>
    </location>
</feature>
<feature type="region of interest" description="Disordered" evidence="5">
    <location>
        <begin position="151"/>
        <end position="186"/>
    </location>
</feature>
<comment type="subcellular location">
    <subcellularLocation>
        <location evidence="1">Membrane</location>
    </subcellularLocation>
</comment>
<sequence>MVTKHYTSINHDSAPDDFTTQQQAVSFHHNTTVKYHTVVTQTENHNNQTISTAKKTPTPKGPHTYNSFVAYCYCVNYILGVGVLGIPYAFQKGGLLMGPIFLLIVTLLAGMVLVWILETLCRSVPFFKEKEEQKKDYKMLSASSSVSLPTVESSASVDSNINAVEEEETSTTPPDDKKETKQVDTTSIATEEGTRIEFPFPEKKYEMNELCALLLGWPGKIIYEGALALCLYGNLWALSTIFAESMSSNVPLPVGPNNYNWFTCNVYTDGSSNCDALYKIYIGVFALFVIPMTCLNLTEQKIVQIFLTIFRYVALTLMVVTTLVSIFVDPYSRYEHNPHIAMERHGPYTSPTSLVSVLGFSTLLPVCIYAQILHHSVPGLCEPVRNKKHLPKIFTSTFITTFFIYSLLGIVLSIYYGDNIQPACSLNYVWYRGGKPFGMRQPWWSHVIIWTIALFPAVDVISAFPLNGITLGNNLFAAFFSGTKWINNRKIQILFRLIVAIPPLIGALFVKNLDASK</sequence>
<dbReference type="OMA" id="LADPMHF"/>
<feature type="domain" description="Amino acid transporter transmembrane" evidence="7">
    <location>
        <begin position="71"/>
        <end position="139"/>
    </location>
</feature>
<keyword evidence="9" id="KW-1185">Reference proteome</keyword>
<dbReference type="VEuPathDB" id="AmoebaDB:NAEGRDRAFT_73459"/>
<dbReference type="PANTHER" id="PTHR16189:SF2">
    <property type="entry name" value="AMINO ACID TRANSPORTER TRANSMEMBRANE DOMAIN-CONTAINING PROTEIN"/>
    <property type="match status" value="1"/>
</dbReference>
<keyword evidence="3 6" id="KW-1133">Transmembrane helix</keyword>
<keyword evidence="4 6" id="KW-0472">Membrane</keyword>
<feature type="transmembrane region" description="Helical" evidence="6">
    <location>
        <begin position="393"/>
        <end position="416"/>
    </location>
</feature>
<evidence type="ECO:0000256" key="3">
    <source>
        <dbReference type="ARBA" id="ARBA00022989"/>
    </source>
</evidence>